<feature type="binding site" evidence="13">
    <location>
        <position position="280"/>
    </location>
    <ligand>
        <name>Mg(2+)</name>
        <dbReference type="ChEBI" id="CHEBI:18420"/>
        <label>1</label>
    </ligand>
</feature>
<dbReference type="PANTHER" id="PTHR11839">
    <property type="entry name" value="UDP/ADP-SUGAR PYROPHOSPHATASE"/>
    <property type="match status" value="1"/>
</dbReference>
<dbReference type="EMBL" id="LPXO01000017">
    <property type="protein sequence ID" value="KUF09121.1"/>
    <property type="molecule type" value="Genomic_DNA"/>
</dbReference>
<organism evidence="16 17">
    <name type="scientific">Pseudoponticoccus marisrubri</name>
    <dbReference type="NCBI Taxonomy" id="1685382"/>
    <lineage>
        <taxon>Bacteria</taxon>
        <taxon>Pseudomonadati</taxon>
        <taxon>Pseudomonadota</taxon>
        <taxon>Alphaproteobacteria</taxon>
        <taxon>Rhodobacterales</taxon>
        <taxon>Roseobacteraceae</taxon>
        <taxon>Pseudoponticoccus</taxon>
    </lineage>
</organism>
<dbReference type="Gene3D" id="3.90.79.10">
    <property type="entry name" value="Nucleoside Triphosphate Pyrophosphohydrolase"/>
    <property type="match status" value="1"/>
</dbReference>
<dbReference type="SUPFAM" id="SSF110857">
    <property type="entry name" value="Gamma-glutamyl cyclotransferase-like"/>
    <property type="match status" value="1"/>
</dbReference>
<evidence type="ECO:0000256" key="1">
    <source>
        <dbReference type="ARBA" id="ARBA00001946"/>
    </source>
</evidence>
<evidence type="ECO:0000256" key="7">
    <source>
        <dbReference type="ARBA" id="ARBA00022842"/>
    </source>
</evidence>
<dbReference type="InterPro" id="IPR004385">
    <property type="entry name" value="NDP_pyrophosphatase"/>
</dbReference>
<evidence type="ECO:0000256" key="11">
    <source>
        <dbReference type="ARBA" id="ARBA00033056"/>
    </source>
</evidence>
<evidence type="ECO:0000256" key="10">
    <source>
        <dbReference type="ARBA" id="ARBA00030308"/>
    </source>
</evidence>
<dbReference type="STRING" id="1685382.AVJ23_19210"/>
<feature type="short sequence motif" description="Nudix box" evidence="14">
    <location>
        <begin position="261"/>
        <end position="283"/>
    </location>
</feature>
<keyword evidence="7 13" id="KW-0460">Magnesium</keyword>
<evidence type="ECO:0000256" key="5">
    <source>
        <dbReference type="ARBA" id="ARBA00022723"/>
    </source>
</evidence>
<dbReference type="NCBIfam" id="TIGR00052">
    <property type="entry name" value="nudix-type nucleoside diphosphatase, YffH/AdpP family"/>
    <property type="match status" value="1"/>
</dbReference>
<evidence type="ECO:0000256" key="3">
    <source>
        <dbReference type="ARBA" id="ARBA00012453"/>
    </source>
</evidence>
<feature type="domain" description="Nudix hydrolase" evidence="15">
    <location>
        <begin position="218"/>
        <end position="358"/>
    </location>
</feature>
<dbReference type="PROSITE" id="PS00893">
    <property type="entry name" value="NUDIX_BOX"/>
    <property type="match status" value="1"/>
</dbReference>
<comment type="catalytic activity">
    <reaction evidence="12">
        <text>ADP-D-ribose + H2O = D-ribose 5-phosphate + AMP + 2 H(+)</text>
        <dbReference type="Rhea" id="RHEA:10412"/>
        <dbReference type="ChEBI" id="CHEBI:15377"/>
        <dbReference type="ChEBI" id="CHEBI:15378"/>
        <dbReference type="ChEBI" id="CHEBI:57967"/>
        <dbReference type="ChEBI" id="CHEBI:78346"/>
        <dbReference type="ChEBI" id="CHEBI:456215"/>
        <dbReference type="EC" id="3.6.1.13"/>
    </reaction>
</comment>
<keyword evidence="5 13" id="KW-0479">Metal-binding</keyword>
<evidence type="ECO:0000256" key="14">
    <source>
        <dbReference type="PIRSR" id="PIRSR604385-3"/>
    </source>
</evidence>
<feature type="binding site" evidence="13">
    <location>
        <position position="260"/>
    </location>
    <ligand>
        <name>Mg(2+)</name>
        <dbReference type="ChEBI" id="CHEBI:18420"/>
        <label>1</label>
    </ligand>
</feature>
<evidence type="ECO:0000256" key="12">
    <source>
        <dbReference type="ARBA" id="ARBA00049546"/>
    </source>
</evidence>
<evidence type="ECO:0000313" key="16">
    <source>
        <dbReference type="EMBL" id="KUF09121.1"/>
    </source>
</evidence>
<dbReference type="GO" id="GO:0005829">
    <property type="term" value="C:cytosol"/>
    <property type="evidence" value="ECO:0007669"/>
    <property type="project" value="TreeGrafter"/>
</dbReference>
<comment type="caution">
    <text evidence="16">The sequence shown here is derived from an EMBL/GenBank/DDBJ whole genome shotgun (WGS) entry which is preliminary data.</text>
</comment>
<dbReference type="PANTHER" id="PTHR11839:SF5">
    <property type="entry name" value="ADP-RIBOSE PYROPHOSPHATASE"/>
    <property type="match status" value="1"/>
</dbReference>
<dbReference type="Pfam" id="PF00293">
    <property type="entry name" value="NUDIX"/>
    <property type="match status" value="1"/>
</dbReference>
<dbReference type="GO" id="GO:0046872">
    <property type="term" value="F:metal ion binding"/>
    <property type="evidence" value="ECO:0007669"/>
    <property type="project" value="UniProtKB-KW"/>
</dbReference>
<dbReference type="InterPro" id="IPR009288">
    <property type="entry name" value="AIG2-like_dom"/>
</dbReference>
<dbReference type="InterPro" id="IPR015797">
    <property type="entry name" value="NUDIX_hydrolase-like_dom_sf"/>
</dbReference>
<dbReference type="GO" id="GO:0047631">
    <property type="term" value="F:ADP-ribose diphosphatase activity"/>
    <property type="evidence" value="ECO:0007669"/>
    <property type="project" value="UniProtKB-EC"/>
</dbReference>
<sequence>MTDLFLYGTLRHVPLLERVLGRACPEAEPAQLPDHAVYRADGQPFPLICPEPGGRAEGLLLRGLDADAVDRLDFYEAGFGYDLQDVRVETADGPAAARVYMPRPGQWQAAEPWDLDGWVARWGAITLGAAEEVMARRGSAAAADMGHLLPFFRARAWSHEMARQPAPQTLRSTMTTEDVEILRPRPGFDGFFRIRATELRHRLFGGGWSEPMPRECFVAYDVSLVLPYDPRSDHVLLIEQVRFGPIHRGDPAPWVLEPVAGLIDAGETPEAAALREAREEADLEIDRLLPITRAYASPGYSTEFFNCFLGLCDLSGHDRGLGGLDTEHEDIRHHAIPFERAMELVESGEINAAPLVMMILWLATRREGLLASA</sequence>
<dbReference type="InterPro" id="IPR000086">
    <property type="entry name" value="NUDIX_hydrolase_dom"/>
</dbReference>
<evidence type="ECO:0000259" key="15">
    <source>
        <dbReference type="PROSITE" id="PS51462"/>
    </source>
</evidence>
<dbReference type="CDD" id="cd24155">
    <property type="entry name" value="NUDIX_ADPRase"/>
    <property type="match status" value="1"/>
</dbReference>
<dbReference type="InterPro" id="IPR036568">
    <property type="entry name" value="GGCT-like_sf"/>
</dbReference>
<keyword evidence="6" id="KW-0378">Hydrolase</keyword>
<evidence type="ECO:0000256" key="9">
    <source>
        <dbReference type="ARBA" id="ARBA00030162"/>
    </source>
</evidence>
<dbReference type="InterPro" id="IPR020084">
    <property type="entry name" value="NUDIX_hydrolase_CS"/>
</dbReference>
<dbReference type="EC" id="3.6.1.13" evidence="3"/>
<dbReference type="CDD" id="cd06661">
    <property type="entry name" value="GGCT_like"/>
    <property type="match status" value="1"/>
</dbReference>
<evidence type="ECO:0000256" key="2">
    <source>
        <dbReference type="ARBA" id="ARBA00007482"/>
    </source>
</evidence>
<comment type="similarity">
    <text evidence="2">Belongs to the Nudix hydrolase family. NudF subfamily.</text>
</comment>
<dbReference type="InterPro" id="IPR013024">
    <property type="entry name" value="GGCT-like"/>
</dbReference>
<feature type="binding site" evidence="13">
    <location>
        <position position="329"/>
    </location>
    <ligand>
        <name>Mg(2+)</name>
        <dbReference type="ChEBI" id="CHEBI:18420"/>
        <label>1</label>
    </ligand>
</feature>
<reference evidence="16 17" key="1">
    <citation type="submission" date="2015-12" db="EMBL/GenBank/DDBJ databases">
        <authorList>
            <person name="Shamseldin A."/>
            <person name="Moawad H."/>
            <person name="Abd El-Rahim W.M."/>
            <person name="Sadowsky M.J."/>
        </authorList>
    </citation>
    <scope>NUCLEOTIDE SEQUENCE [LARGE SCALE GENOMIC DNA]</scope>
    <source>
        <strain evidence="16 17">SJ5A-1</strain>
    </source>
</reference>
<accession>A0A0W7WER4</accession>
<evidence type="ECO:0000256" key="13">
    <source>
        <dbReference type="PIRSR" id="PIRSR604385-2"/>
    </source>
</evidence>
<evidence type="ECO:0000313" key="17">
    <source>
        <dbReference type="Proteomes" id="UP000054396"/>
    </source>
</evidence>
<gene>
    <name evidence="16" type="ORF">AVJ23_19210</name>
</gene>
<name>A0A0W7WER4_9RHOB</name>
<dbReference type="SUPFAM" id="SSF55811">
    <property type="entry name" value="Nudix"/>
    <property type="match status" value="1"/>
</dbReference>
<dbReference type="GO" id="GO:0019144">
    <property type="term" value="F:ADP-sugar diphosphatase activity"/>
    <property type="evidence" value="ECO:0007669"/>
    <property type="project" value="TreeGrafter"/>
</dbReference>
<dbReference type="PROSITE" id="PS51462">
    <property type="entry name" value="NUDIX"/>
    <property type="match status" value="1"/>
</dbReference>
<dbReference type="Gene3D" id="3.10.490.10">
    <property type="entry name" value="Gamma-glutamyl cyclotransferase-like"/>
    <property type="match status" value="1"/>
</dbReference>
<keyword evidence="17" id="KW-1185">Reference proteome</keyword>
<dbReference type="OrthoDB" id="5292471at2"/>
<protein>
    <recommendedName>
        <fullName evidence="4">ADP-ribose pyrophosphatase</fullName>
        <ecNumber evidence="3">3.6.1.13</ecNumber>
    </recommendedName>
    <alternativeName>
        <fullName evidence="9">ADP-ribose diphosphatase</fullName>
    </alternativeName>
    <alternativeName>
        <fullName evidence="11">ADP-ribose phosphohydrolase</fullName>
    </alternativeName>
    <alternativeName>
        <fullName evidence="10">Adenosine diphosphoribose pyrophosphatase</fullName>
    </alternativeName>
</protein>
<comment type="function">
    <text evidence="8">Acts on ADP-mannose and ADP-glucose as well as ADP-ribose. Prevents glycogen biosynthesis. The reaction catalyzed by this enzyme is a limiting step of the gluconeogenic process.</text>
</comment>
<comment type="cofactor">
    <cofactor evidence="1 13">
        <name>Mg(2+)</name>
        <dbReference type="ChEBI" id="CHEBI:18420"/>
    </cofactor>
</comment>
<evidence type="ECO:0000256" key="4">
    <source>
        <dbReference type="ARBA" id="ARBA00013297"/>
    </source>
</evidence>
<dbReference type="AlphaFoldDB" id="A0A0W7WER4"/>
<evidence type="ECO:0000256" key="6">
    <source>
        <dbReference type="ARBA" id="ARBA00022801"/>
    </source>
</evidence>
<proteinExistence type="inferred from homology"/>
<dbReference type="Proteomes" id="UP000054396">
    <property type="component" value="Unassembled WGS sequence"/>
</dbReference>
<evidence type="ECO:0000256" key="8">
    <source>
        <dbReference type="ARBA" id="ARBA00025164"/>
    </source>
</evidence>
<dbReference type="GO" id="GO:0006753">
    <property type="term" value="P:nucleoside phosphate metabolic process"/>
    <property type="evidence" value="ECO:0007669"/>
    <property type="project" value="TreeGrafter"/>
</dbReference>
<dbReference type="Pfam" id="PF06094">
    <property type="entry name" value="GGACT"/>
    <property type="match status" value="1"/>
</dbReference>
<dbReference type="GO" id="GO:0019693">
    <property type="term" value="P:ribose phosphate metabolic process"/>
    <property type="evidence" value="ECO:0007669"/>
    <property type="project" value="TreeGrafter"/>
</dbReference>
<feature type="binding site" evidence="13">
    <location>
        <position position="276"/>
    </location>
    <ligand>
        <name>Mg(2+)</name>
        <dbReference type="ChEBI" id="CHEBI:18420"/>
        <label>1</label>
    </ligand>
</feature>